<accession>A0A9D1FYV5</accession>
<dbReference type="InterPro" id="IPR050469">
    <property type="entry name" value="Diguanylate_Cyclase"/>
</dbReference>
<keyword evidence="1" id="KW-0472">Membrane</keyword>
<evidence type="ECO:0000256" key="1">
    <source>
        <dbReference type="SAM" id="Phobius"/>
    </source>
</evidence>
<dbReference type="EMBL" id="DVJN01000002">
    <property type="protein sequence ID" value="HIS91410.1"/>
    <property type="molecule type" value="Genomic_DNA"/>
</dbReference>
<dbReference type="GO" id="GO:0043709">
    <property type="term" value="P:cell adhesion involved in single-species biofilm formation"/>
    <property type="evidence" value="ECO:0007669"/>
    <property type="project" value="TreeGrafter"/>
</dbReference>
<dbReference type="CDD" id="cd01949">
    <property type="entry name" value="GGDEF"/>
    <property type="match status" value="1"/>
</dbReference>
<dbReference type="AlphaFoldDB" id="A0A9D1FYV5"/>
<dbReference type="PANTHER" id="PTHR45138:SF9">
    <property type="entry name" value="DIGUANYLATE CYCLASE DGCM-RELATED"/>
    <property type="match status" value="1"/>
</dbReference>
<dbReference type="GO" id="GO:1902201">
    <property type="term" value="P:negative regulation of bacterial-type flagellum-dependent cell motility"/>
    <property type="evidence" value="ECO:0007669"/>
    <property type="project" value="TreeGrafter"/>
</dbReference>
<comment type="caution">
    <text evidence="3">The sequence shown here is derived from an EMBL/GenBank/DDBJ whole genome shotgun (WGS) entry which is preliminary data.</text>
</comment>
<proteinExistence type="predicted"/>
<organism evidence="3 4">
    <name type="scientific">Candidatus Alectryocaccomicrobium excrementavium</name>
    <dbReference type="NCBI Taxonomy" id="2840668"/>
    <lineage>
        <taxon>Bacteria</taxon>
        <taxon>Bacillati</taxon>
        <taxon>Bacillota</taxon>
        <taxon>Clostridia</taxon>
        <taxon>Candidatus Alectryocaccomicrobium</taxon>
    </lineage>
</organism>
<dbReference type="Pfam" id="PF00990">
    <property type="entry name" value="GGDEF"/>
    <property type="match status" value="1"/>
</dbReference>
<feature type="transmembrane region" description="Helical" evidence="1">
    <location>
        <begin position="268"/>
        <end position="289"/>
    </location>
</feature>
<evidence type="ECO:0000313" key="3">
    <source>
        <dbReference type="EMBL" id="HIS91410.1"/>
    </source>
</evidence>
<feature type="transmembrane region" description="Helical" evidence="1">
    <location>
        <begin position="95"/>
        <end position="119"/>
    </location>
</feature>
<dbReference type="Proteomes" id="UP000824140">
    <property type="component" value="Unassembled WGS sequence"/>
</dbReference>
<dbReference type="NCBIfam" id="TIGR00254">
    <property type="entry name" value="GGDEF"/>
    <property type="match status" value="1"/>
</dbReference>
<dbReference type="Gene3D" id="3.30.70.270">
    <property type="match status" value="1"/>
</dbReference>
<feature type="transmembrane region" description="Helical" evidence="1">
    <location>
        <begin position="164"/>
        <end position="187"/>
    </location>
</feature>
<name>A0A9D1FYV5_9FIRM</name>
<feature type="transmembrane region" description="Helical" evidence="1">
    <location>
        <begin position="16"/>
        <end position="38"/>
    </location>
</feature>
<feature type="transmembrane region" description="Helical" evidence="1">
    <location>
        <begin position="217"/>
        <end position="238"/>
    </location>
</feature>
<dbReference type="PROSITE" id="PS50887">
    <property type="entry name" value="GGDEF"/>
    <property type="match status" value="1"/>
</dbReference>
<dbReference type="InterPro" id="IPR043128">
    <property type="entry name" value="Rev_trsase/Diguanyl_cyclase"/>
</dbReference>
<dbReference type="InterPro" id="IPR029787">
    <property type="entry name" value="Nucleotide_cyclase"/>
</dbReference>
<keyword evidence="1" id="KW-1133">Transmembrane helix</keyword>
<feature type="domain" description="GGDEF" evidence="2">
    <location>
        <begin position="327"/>
        <end position="456"/>
    </location>
</feature>
<evidence type="ECO:0000313" key="4">
    <source>
        <dbReference type="Proteomes" id="UP000824140"/>
    </source>
</evidence>
<reference evidence="3" key="2">
    <citation type="journal article" date="2021" name="PeerJ">
        <title>Extensive microbial diversity within the chicken gut microbiome revealed by metagenomics and culture.</title>
        <authorList>
            <person name="Gilroy R."/>
            <person name="Ravi A."/>
            <person name="Getino M."/>
            <person name="Pursley I."/>
            <person name="Horton D.L."/>
            <person name="Alikhan N.F."/>
            <person name="Baker D."/>
            <person name="Gharbi K."/>
            <person name="Hall N."/>
            <person name="Watson M."/>
            <person name="Adriaenssens E.M."/>
            <person name="Foster-Nyarko E."/>
            <person name="Jarju S."/>
            <person name="Secka A."/>
            <person name="Antonio M."/>
            <person name="Oren A."/>
            <person name="Chaudhuri R.R."/>
            <person name="La Ragione R."/>
            <person name="Hildebrand F."/>
            <person name="Pallen M.J."/>
        </authorList>
    </citation>
    <scope>NUCLEOTIDE SEQUENCE</scope>
    <source>
        <strain evidence="3">13766</strain>
    </source>
</reference>
<reference evidence="3" key="1">
    <citation type="submission" date="2020-10" db="EMBL/GenBank/DDBJ databases">
        <authorList>
            <person name="Gilroy R."/>
        </authorList>
    </citation>
    <scope>NUCLEOTIDE SEQUENCE</scope>
    <source>
        <strain evidence="3">13766</strain>
    </source>
</reference>
<feature type="transmembrane region" description="Helical" evidence="1">
    <location>
        <begin position="131"/>
        <end position="158"/>
    </location>
</feature>
<protein>
    <submittedName>
        <fullName evidence="3">Diguanylate cyclase</fullName>
    </submittedName>
</protein>
<sequence length="468" mass="51638">MEKRRAWQRIPRFKTYQFVGLAAVEFLMSFTFLGYIHVEPISITVAYLPILLAGCFLGVWQAAAMGLFFGLASMYKASAYYVMPTDMIFSPFLSGFPLGSLLLSIGTRALFGWLVGVLFQLGRRTRHPRACAGVISLLAPKLHSVLVYSAMGLCFPALGYDFTSALHVAANDAFLALLCLVVVEAAWSLEGREELRHFGAYLDQGGGLEQQARELHWAWLVFLGCILGAAIASTFYFAQRMSYMLGVHGLELSPEVNHDLLHLQLQSLFATAALVFFLAVCLLLVYKYFSYRAYVGQMDAVTGTMGRKMFSRYCEQWLEAKDSARARGGWFLLLDVDYFKAINDALGHPAGDLVLKKVAQALLDIFSPLGSAGRMGGDEFAMLLTSPVPEAELRQLLERFQEETAAILPAPEKVTCSIGGCRFTRSLDMQALYAQTDRLLYAAKRQGRACYVLGSVGQAAAEDEGDSI</sequence>
<gene>
    <name evidence="3" type="ORF">IAA84_00150</name>
</gene>
<dbReference type="SUPFAM" id="SSF55073">
    <property type="entry name" value="Nucleotide cyclase"/>
    <property type="match status" value="1"/>
</dbReference>
<dbReference type="InterPro" id="IPR000160">
    <property type="entry name" value="GGDEF_dom"/>
</dbReference>
<dbReference type="Gene3D" id="1.10.1760.20">
    <property type="match status" value="1"/>
</dbReference>
<dbReference type="PANTHER" id="PTHR45138">
    <property type="entry name" value="REGULATORY COMPONENTS OF SENSORY TRANSDUCTION SYSTEM"/>
    <property type="match status" value="1"/>
</dbReference>
<evidence type="ECO:0000259" key="2">
    <source>
        <dbReference type="PROSITE" id="PS50887"/>
    </source>
</evidence>
<keyword evidence="1" id="KW-0812">Transmembrane</keyword>
<dbReference type="GO" id="GO:0052621">
    <property type="term" value="F:diguanylate cyclase activity"/>
    <property type="evidence" value="ECO:0007669"/>
    <property type="project" value="TreeGrafter"/>
</dbReference>
<dbReference type="SMART" id="SM00267">
    <property type="entry name" value="GGDEF"/>
    <property type="match status" value="1"/>
</dbReference>
<dbReference type="GO" id="GO:0005886">
    <property type="term" value="C:plasma membrane"/>
    <property type="evidence" value="ECO:0007669"/>
    <property type="project" value="TreeGrafter"/>
</dbReference>